<gene>
    <name evidence="1" type="ORF">A2372_02470</name>
</gene>
<organism evidence="1 2">
    <name type="scientific">Candidatus Wolfebacteria bacterium RIFOXYB1_FULL_54_12</name>
    <dbReference type="NCBI Taxonomy" id="1802559"/>
    <lineage>
        <taxon>Bacteria</taxon>
        <taxon>Candidatus Wolfeibacteriota</taxon>
    </lineage>
</organism>
<comment type="caution">
    <text evidence="1">The sequence shown here is derived from an EMBL/GenBank/DDBJ whole genome shotgun (WGS) entry which is preliminary data.</text>
</comment>
<dbReference type="STRING" id="1802559.A2372_02470"/>
<evidence type="ECO:0000313" key="1">
    <source>
        <dbReference type="EMBL" id="OGM93247.1"/>
    </source>
</evidence>
<evidence type="ECO:0000313" key="2">
    <source>
        <dbReference type="Proteomes" id="UP000176422"/>
    </source>
</evidence>
<accession>A0A1F8DXH6</accession>
<protein>
    <submittedName>
        <fullName evidence="1">Uncharacterized protein</fullName>
    </submittedName>
</protein>
<proteinExistence type="predicted"/>
<name>A0A1F8DXH6_9BACT</name>
<reference evidence="1 2" key="1">
    <citation type="journal article" date="2016" name="Nat. Commun.">
        <title>Thousands of microbial genomes shed light on interconnected biogeochemical processes in an aquifer system.</title>
        <authorList>
            <person name="Anantharaman K."/>
            <person name="Brown C.T."/>
            <person name="Hug L.A."/>
            <person name="Sharon I."/>
            <person name="Castelle C.J."/>
            <person name="Probst A.J."/>
            <person name="Thomas B.C."/>
            <person name="Singh A."/>
            <person name="Wilkins M.J."/>
            <person name="Karaoz U."/>
            <person name="Brodie E.L."/>
            <person name="Williams K.H."/>
            <person name="Hubbard S.S."/>
            <person name="Banfield J.F."/>
        </authorList>
    </citation>
    <scope>NUCLEOTIDE SEQUENCE [LARGE SCALE GENOMIC DNA]</scope>
</reference>
<dbReference type="EMBL" id="MGIT01000001">
    <property type="protein sequence ID" value="OGM93247.1"/>
    <property type="molecule type" value="Genomic_DNA"/>
</dbReference>
<dbReference type="Proteomes" id="UP000176422">
    <property type="component" value="Unassembled WGS sequence"/>
</dbReference>
<sequence>MKKFIYTSLAIIINIMDLTSGFPYNIKPDCESRLETSIYESLIRNSCNDIENISLASTGTATAIFYKPINLFNQDQLVAQVEIINTDAK</sequence>
<dbReference type="AlphaFoldDB" id="A0A1F8DXH6"/>